<gene>
    <name evidence="2" type="ORF">N781_15500</name>
</gene>
<keyword evidence="1" id="KW-0472">Membrane</keyword>
<dbReference type="AlphaFoldDB" id="A0A0A5IAD5"/>
<organism evidence="2 3">
    <name type="scientific">Pontibacillus halophilus JSM 076056 = DSM 19796</name>
    <dbReference type="NCBI Taxonomy" id="1385510"/>
    <lineage>
        <taxon>Bacteria</taxon>
        <taxon>Bacillati</taxon>
        <taxon>Bacillota</taxon>
        <taxon>Bacilli</taxon>
        <taxon>Bacillales</taxon>
        <taxon>Bacillaceae</taxon>
        <taxon>Pontibacillus</taxon>
    </lineage>
</organism>
<sequence length="118" mass="13700">MFNLLKRKAIVAVITFFISLISFGNIFRSAIAGLGNTFMMILLVGIVSGATLSIAIDYIVKNSFRYVFIFRFTLYIVIAFLMNHIFLRSSSWEIFLYFILPVAMLYFLVDEFVRRRLS</sequence>
<keyword evidence="1" id="KW-0812">Transmembrane</keyword>
<dbReference type="eggNOG" id="ENOG50343PT">
    <property type="taxonomic scope" value="Bacteria"/>
</dbReference>
<feature type="transmembrane region" description="Helical" evidence="1">
    <location>
        <begin position="67"/>
        <end position="86"/>
    </location>
</feature>
<comment type="caution">
    <text evidence="2">The sequence shown here is derived from an EMBL/GenBank/DDBJ whole genome shotgun (WGS) entry which is preliminary data.</text>
</comment>
<proteinExistence type="predicted"/>
<feature type="transmembrane region" description="Helical" evidence="1">
    <location>
        <begin position="9"/>
        <end position="31"/>
    </location>
</feature>
<evidence type="ECO:0000256" key="1">
    <source>
        <dbReference type="SAM" id="Phobius"/>
    </source>
</evidence>
<name>A0A0A5IAD5_9BACI</name>
<evidence type="ECO:0008006" key="4">
    <source>
        <dbReference type="Google" id="ProtNLM"/>
    </source>
</evidence>
<keyword evidence="3" id="KW-1185">Reference proteome</keyword>
<feature type="transmembrane region" description="Helical" evidence="1">
    <location>
        <begin position="37"/>
        <end position="60"/>
    </location>
</feature>
<feature type="transmembrane region" description="Helical" evidence="1">
    <location>
        <begin position="92"/>
        <end position="109"/>
    </location>
</feature>
<protein>
    <recommendedName>
        <fullName evidence="4">Permease</fullName>
    </recommendedName>
</protein>
<reference evidence="2 3" key="1">
    <citation type="submission" date="2013-08" db="EMBL/GenBank/DDBJ databases">
        <authorList>
            <person name="Huang J."/>
            <person name="Wang G."/>
        </authorList>
    </citation>
    <scope>NUCLEOTIDE SEQUENCE [LARGE SCALE GENOMIC DNA]</scope>
    <source>
        <strain evidence="2 3">JSM 076056</strain>
    </source>
</reference>
<dbReference type="EMBL" id="AVPE01000005">
    <property type="protein sequence ID" value="KGX92797.1"/>
    <property type="molecule type" value="Genomic_DNA"/>
</dbReference>
<dbReference type="RefSeq" id="WP_026800168.1">
    <property type="nucleotide sequence ID" value="NZ_AULI01000007.1"/>
</dbReference>
<dbReference type="Proteomes" id="UP000030528">
    <property type="component" value="Unassembled WGS sequence"/>
</dbReference>
<evidence type="ECO:0000313" key="2">
    <source>
        <dbReference type="EMBL" id="KGX92797.1"/>
    </source>
</evidence>
<keyword evidence="1" id="KW-1133">Transmembrane helix</keyword>
<evidence type="ECO:0000313" key="3">
    <source>
        <dbReference type="Proteomes" id="UP000030528"/>
    </source>
</evidence>
<accession>A0A0A5IAD5</accession>